<organism evidence="1">
    <name type="scientific">marine sediment metagenome</name>
    <dbReference type="NCBI Taxonomy" id="412755"/>
    <lineage>
        <taxon>unclassified sequences</taxon>
        <taxon>metagenomes</taxon>
        <taxon>ecological metagenomes</taxon>
    </lineage>
</organism>
<evidence type="ECO:0000313" key="1">
    <source>
        <dbReference type="EMBL" id="GAI42454.1"/>
    </source>
</evidence>
<proteinExistence type="predicted"/>
<protein>
    <recommendedName>
        <fullName evidence="2">NAD-dependent epimerase/dehydratase domain-containing protein</fullName>
    </recommendedName>
</protein>
<dbReference type="SUPFAM" id="SSF51735">
    <property type="entry name" value="NAD(P)-binding Rossmann-fold domains"/>
    <property type="match status" value="1"/>
</dbReference>
<comment type="caution">
    <text evidence="1">The sequence shown here is derived from an EMBL/GenBank/DDBJ whole genome shotgun (WGS) entry which is preliminary data.</text>
</comment>
<accession>X1QGS5</accession>
<dbReference type="InterPro" id="IPR036291">
    <property type="entry name" value="NAD(P)-bd_dom_sf"/>
</dbReference>
<dbReference type="AlphaFoldDB" id="X1QGS5"/>
<dbReference type="Gene3D" id="3.40.50.720">
    <property type="entry name" value="NAD(P)-binding Rossmann-like Domain"/>
    <property type="match status" value="1"/>
</dbReference>
<reference evidence="1" key="1">
    <citation type="journal article" date="2014" name="Front. Microbiol.">
        <title>High frequency of phylogenetically diverse reductive dehalogenase-homologous genes in deep subseafloor sedimentary metagenomes.</title>
        <authorList>
            <person name="Kawai M."/>
            <person name="Futagami T."/>
            <person name="Toyoda A."/>
            <person name="Takaki Y."/>
            <person name="Nishi S."/>
            <person name="Hori S."/>
            <person name="Arai W."/>
            <person name="Tsubouchi T."/>
            <person name="Morono Y."/>
            <person name="Uchiyama I."/>
            <person name="Ito T."/>
            <person name="Fujiyama A."/>
            <person name="Inagaki F."/>
            <person name="Takami H."/>
        </authorList>
    </citation>
    <scope>NUCLEOTIDE SEQUENCE</scope>
    <source>
        <strain evidence="1">Expedition CK06-06</strain>
    </source>
</reference>
<dbReference type="EMBL" id="BARV01030535">
    <property type="protein sequence ID" value="GAI42454.1"/>
    <property type="molecule type" value="Genomic_DNA"/>
</dbReference>
<gene>
    <name evidence="1" type="ORF">S06H3_48486</name>
</gene>
<sequence>VYNVGGGFKNTLSLLECIDYLNKKLNINIPLKFHPWRIADQRIYISDISKLDRIWQPETTPYELLDKIYQWAIEHPEILALYKG</sequence>
<name>X1QGS5_9ZZZZ</name>
<evidence type="ECO:0008006" key="2">
    <source>
        <dbReference type="Google" id="ProtNLM"/>
    </source>
</evidence>
<feature type="non-terminal residue" evidence="1">
    <location>
        <position position="1"/>
    </location>
</feature>